<dbReference type="InterPro" id="IPR050738">
    <property type="entry name" value="Sulfatase"/>
</dbReference>
<dbReference type="PANTHER" id="PTHR42693">
    <property type="entry name" value="ARYLSULFATASE FAMILY MEMBER"/>
    <property type="match status" value="1"/>
</dbReference>
<dbReference type="SUPFAM" id="SSF53649">
    <property type="entry name" value="Alkaline phosphatase-like"/>
    <property type="match status" value="1"/>
</dbReference>
<evidence type="ECO:0000313" key="6">
    <source>
        <dbReference type="Proteomes" id="UP000753961"/>
    </source>
</evidence>
<dbReference type="CDD" id="cd16027">
    <property type="entry name" value="SGSH"/>
    <property type="match status" value="1"/>
</dbReference>
<feature type="signal peptide" evidence="3">
    <location>
        <begin position="1"/>
        <end position="20"/>
    </location>
</feature>
<sequence>MNIAPFILFLICLTLPSLLGQPKNDPKHPDRPNIVWITSEDNSKHYLSLFDKNGVATPNITALAKEGLRYIHAFSNAPVCSVARSTIITGCYAPRIGAQFHRKIRKVPMHEGLKMFPEYLREAGYYTSNNSKEDYNLEKSSDVWDDSSKRASWKNRRSDQPFFHMVNIGVTHESSLHFDADEMTTQGTHKAPREVYVQPNHPNTGLFRYTNATYRDRIQQMDQRFGDIIKALEKDGQMDNTIIFYFGDHGGVLPGSKGYLYETGLHVPLVMYVPPKYREILGVEAGTDVTGFVSFIDLAPTVLALAGIEVPEEMDGKPFLSSKVDRLEVNQRDETYSYADRFDEKYDMVRAVRKGKYKYIRSFQPFYVDGLMNNYRYKQLAYQEWDSLYRAGTLNDTQSRFFEMRPPEMLFDVEADPYETNNLADNPEYLDKLVELRNMLNDWLTGMPDLSFYPEYVLINEAFDNPAAYGQTQKKEINSYLRTGNLCLPGRANAQKELTLALRSADPWQRYWGLVAATSMDKKADLSESLIAQIMHSDPVPIIQVQAALYLALEKGEDPSSVMTQALYDAKYPAEGLHILNTIVLMRDWAAYIMPAGAPPVKFDIRLDKINAVIREESEVQRRLDYLGV</sequence>
<dbReference type="Pfam" id="PF00884">
    <property type="entry name" value="Sulfatase"/>
    <property type="match status" value="1"/>
</dbReference>
<dbReference type="RefSeq" id="WP_222580705.1">
    <property type="nucleotide sequence ID" value="NZ_JAHVHU010000012.1"/>
</dbReference>
<comment type="similarity">
    <text evidence="1">Belongs to the sulfatase family.</text>
</comment>
<evidence type="ECO:0000256" key="3">
    <source>
        <dbReference type="SAM" id="SignalP"/>
    </source>
</evidence>
<dbReference type="AlphaFoldDB" id="A0A953HVZ0"/>
<feature type="chain" id="PRO_5037008688" evidence="3">
    <location>
        <begin position="21"/>
        <end position="629"/>
    </location>
</feature>
<dbReference type="InterPro" id="IPR000917">
    <property type="entry name" value="Sulfatase_N"/>
</dbReference>
<dbReference type="InterPro" id="IPR017850">
    <property type="entry name" value="Alkaline_phosphatase_core_sf"/>
</dbReference>
<evidence type="ECO:0000259" key="4">
    <source>
        <dbReference type="Pfam" id="PF00884"/>
    </source>
</evidence>
<reference evidence="5" key="1">
    <citation type="submission" date="2021-06" db="EMBL/GenBank/DDBJ databases">
        <title>44 bacteria genomes isolated from Dapeng, Shenzhen.</title>
        <authorList>
            <person name="Zheng W."/>
            <person name="Yu S."/>
            <person name="Huang Y."/>
        </authorList>
    </citation>
    <scope>NUCLEOTIDE SEQUENCE</scope>
    <source>
        <strain evidence="5">DP5N28-2</strain>
    </source>
</reference>
<dbReference type="GO" id="GO:0004065">
    <property type="term" value="F:arylsulfatase activity"/>
    <property type="evidence" value="ECO:0007669"/>
    <property type="project" value="TreeGrafter"/>
</dbReference>
<dbReference type="PANTHER" id="PTHR42693:SF53">
    <property type="entry name" value="ENDO-4-O-SULFATASE"/>
    <property type="match status" value="1"/>
</dbReference>
<comment type="caution">
    <text evidence="5">The sequence shown here is derived from an EMBL/GenBank/DDBJ whole genome shotgun (WGS) entry which is preliminary data.</text>
</comment>
<accession>A0A953HVZ0</accession>
<feature type="domain" description="Sulfatase N-terminal" evidence="4">
    <location>
        <begin position="32"/>
        <end position="308"/>
    </location>
</feature>
<keyword evidence="3" id="KW-0732">Signal</keyword>
<proteinExistence type="inferred from homology"/>
<keyword evidence="2" id="KW-0378">Hydrolase</keyword>
<dbReference type="Gene3D" id="3.40.720.10">
    <property type="entry name" value="Alkaline Phosphatase, subunit A"/>
    <property type="match status" value="1"/>
</dbReference>
<evidence type="ECO:0000256" key="1">
    <source>
        <dbReference type="ARBA" id="ARBA00008779"/>
    </source>
</evidence>
<dbReference type="EMBL" id="JAHVHU010000012">
    <property type="protein sequence ID" value="MBY5959166.1"/>
    <property type="molecule type" value="Genomic_DNA"/>
</dbReference>
<evidence type="ECO:0000256" key="2">
    <source>
        <dbReference type="ARBA" id="ARBA00022801"/>
    </source>
</evidence>
<organism evidence="5 6">
    <name type="scientific">Membranihabitans marinus</name>
    <dbReference type="NCBI Taxonomy" id="1227546"/>
    <lineage>
        <taxon>Bacteria</taxon>
        <taxon>Pseudomonadati</taxon>
        <taxon>Bacteroidota</taxon>
        <taxon>Saprospiria</taxon>
        <taxon>Saprospirales</taxon>
        <taxon>Saprospiraceae</taxon>
        <taxon>Membranihabitans</taxon>
    </lineage>
</organism>
<name>A0A953HVZ0_9BACT</name>
<keyword evidence="6" id="KW-1185">Reference proteome</keyword>
<gene>
    <name evidence="5" type="ORF">KUV50_13520</name>
</gene>
<evidence type="ECO:0000313" key="5">
    <source>
        <dbReference type="EMBL" id="MBY5959166.1"/>
    </source>
</evidence>
<dbReference type="Proteomes" id="UP000753961">
    <property type="component" value="Unassembled WGS sequence"/>
</dbReference>
<protein>
    <submittedName>
        <fullName evidence="5">Sulfatase</fullName>
    </submittedName>
</protein>